<evidence type="ECO:0000313" key="5">
    <source>
        <dbReference type="Proteomes" id="UP001016761"/>
    </source>
</evidence>
<feature type="domain" description="Envelope protein N-terminal" evidence="3">
    <location>
        <begin position="85"/>
        <end position="372"/>
    </location>
</feature>
<dbReference type="PROSITE" id="PS51318">
    <property type="entry name" value="TAT"/>
    <property type="match status" value="1"/>
</dbReference>
<keyword evidence="2" id="KW-0472">Membrane</keyword>
<proteinExistence type="predicted"/>
<feature type="transmembrane region" description="Helical" evidence="2">
    <location>
        <begin position="601"/>
        <end position="619"/>
    </location>
</feature>
<sequence length="623" mass="67315">MSTTQEMDDETEDVQTSGEGQPNVLMNRRTMLKTTGAVGASAVAFGSPQVTQEAEAIAPVVVAGGVAAASAASAAVGWAVREYEVLGSDDPAEGLTPDALKQSVYETARTRQSTNQSTFVDNRNIVETGLSHAVHADAKLAAFEELNAESDQQTVLDAAIAEIDSYETTVKKNLYKSWNESVNELNNLVSSAQSHADVTVTNVLYGDANDVDFSVNQWFEPRTNTVELPNGETFDAKQVYFEAGSIENTSSSSSVGGPNEVYWDLVDTSSQPFDAEDNWSSADDSAAYVVADTSEGTVEYLKYSTWNDLYTAIDSVFQNVRDGISLWVDEVYSQVQAGDINVEELITPRERAEMMTDDEEYPQAIADLMALNIAVDLEREAEIHLSSINGTLYGTLGFPSPPDTAIEAGNTYDPSNIGPVYLTYDVSRGHGTWEDYETGLDGGTAIFTSQPHPNSEYVIETNEGETATVTTSDFVAYDSNGNEVEMDADAASTWEVDLSGQLSVEIAEINSVEYEAVADETQYETIQLNESFEVVSFTNTETGEEESSASFTQSTPQDDSNYITQEEWDELQKQNQELIEKYEKSANGSGGFLDGGSSTKMVGYLAGGGALVAAIIAALKKDD</sequence>
<keyword evidence="2" id="KW-1133">Transmembrane helix</keyword>
<name>A0ABX2L8Z8_9EURY</name>
<keyword evidence="5" id="KW-1185">Reference proteome</keyword>
<reference evidence="4 5" key="1">
    <citation type="submission" date="2020-06" db="EMBL/GenBank/DDBJ databases">
        <title>Haloterrigena sp. nov., an extremely halophilic archaeon isolated from a saline sediment.</title>
        <authorList>
            <person name="Liu B.-B."/>
        </authorList>
    </citation>
    <scope>NUCLEOTIDE SEQUENCE [LARGE SCALE GENOMIC DNA]</scope>
    <source>
        <strain evidence="4 5">SYSU A558-1</strain>
    </source>
</reference>
<comment type="caution">
    <text evidence="4">The sequence shown here is derived from an EMBL/GenBank/DDBJ whole genome shotgun (WGS) entry which is preliminary data.</text>
</comment>
<feature type="compositionally biased region" description="Polar residues" evidence="1">
    <location>
        <begin position="548"/>
        <end position="559"/>
    </location>
</feature>
<evidence type="ECO:0000259" key="3">
    <source>
        <dbReference type="Pfam" id="PF26255"/>
    </source>
</evidence>
<accession>A0ABX2L8Z8</accession>
<dbReference type="Pfam" id="PF26255">
    <property type="entry name" value="Viral_env_HRPV"/>
    <property type="match status" value="1"/>
</dbReference>
<evidence type="ECO:0000256" key="1">
    <source>
        <dbReference type="SAM" id="MobiDB-lite"/>
    </source>
</evidence>
<evidence type="ECO:0000256" key="2">
    <source>
        <dbReference type="SAM" id="Phobius"/>
    </source>
</evidence>
<dbReference type="RefSeq" id="WP_174679650.1">
    <property type="nucleotide sequence ID" value="NZ_JABUQZ010000001.1"/>
</dbReference>
<dbReference type="Proteomes" id="UP001016761">
    <property type="component" value="Unassembled WGS sequence"/>
</dbReference>
<feature type="compositionally biased region" description="Acidic residues" evidence="1">
    <location>
        <begin position="1"/>
        <end position="13"/>
    </location>
</feature>
<keyword evidence="2" id="KW-0812">Transmembrane</keyword>
<evidence type="ECO:0000313" key="4">
    <source>
        <dbReference type="EMBL" id="NUC71659.1"/>
    </source>
</evidence>
<feature type="region of interest" description="Disordered" evidence="1">
    <location>
        <begin position="1"/>
        <end position="25"/>
    </location>
</feature>
<protein>
    <recommendedName>
        <fullName evidence="3">Envelope protein N-terminal domain-containing protein</fullName>
    </recommendedName>
</protein>
<dbReference type="InterPro" id="IPR006311">
    <property type="entry name" value="TAT_signal"/>
</dbReference>
<organism evidence="4 5">
    <name type="scientific">Haloterrigena gelatinilytica</name>
    <dbReference type="NCBI Taxonomy" id="2741724"/>
    <lineage>
        <taxon>Archaea</taxon>
        <taxon>Methanobacteriati</taxon>
        <taxon>Methanobacteriota</taxon>
        <taxon>Stenosarchaea group</taxon>
        <taxon>Halobacteria</taxon>
        <taxon>Halobacteriales</taxon>
        <taxon>Natrialbaceae</taxon>
        <taxon>Haloterrigena</taxon>
    </lineage>
</organism>
<feature type="region of interest" description="Disordered" evidence="1">
    <location>
        <begin position="540"/>
        <end position="559"/>
    </location>
</feature>
<gene>
    <name evidence="4" type="ORF">HTZ84_04925</name>
</gene>
<dbReference type="EMBL" id="JABUQZ010000001">
    <property type="protein sequence ID" value="NUC71659.1"/>
    <property type="molecule type" value="Genomic_DNA"/>
</dbReference>
<dbReference type="InterPro" id="IPR058677">
    <property type="entry name" value="ORF4_N"/>
</dbReference>